<protein>
    <submittedName>
        <fullName evidence="9">G_PROTEIN_RECEP_F1_2 domain-containing protein</fullName>
    </submittedName>
</protein>
<dbReference type="InterPro" id="IPR050920">
    <property type="entry name" value="Nematode_rcpt-like_delta"/>
</dbReference>
<evidence type="ECO:0000256" key="5">
    <source>
        <dbReference type="ARBA" id="ARBA00023136"/>
    </source>
</evidence>
<dbReference type="WBParaSite" id="TCNE_0000020801-mRNA-1">
    <property type="protein sequence ID" value="TCNE_0000020801-mRNA-1"/>
    <property type="gene ID" value="TCNE_0000020801"/>
</dbReference>
<reference evidence="9" key="1">
    <citation type="submission" date="2016-06" db="UniProtKB">
        <authorList>
            <consortium name="WormBaseParasite"/>
        </authorList>
    </citation>
    <scope>IDENTIFICATION</scope>
</reference>
<evidence type="ECO:0000256" key="4">
    <source>
        <dbReference type="ARBA" id="ARBA00022989"/>
    </source>
</evidence>
<evidence type="ECO:0000313" key="7">
    <source>
        <dbReference type="EMBL" id="VDM23830.1"/>
    </source>
</evidence>
<evidence type="ECO:0000256" key="3">
    <source>
        <dbReference type="ARBA" id="ARBA00022692"/>
    </source>
</evidence>
<evidence type="ECO:0000256" key="2">
    <source>
        <dbReference type="ARBA" id="ARBA00009166"/>
    </source>
</evidence>
<feature type="transmembrane region" description="Helical" evidence="6">
    <location>
        <begin position="191"/>
        <end position="213"/>
    </location>
</feature>
<dbReference type="Proteomes" id="UP000050794">
    <property type="component" value="Unassembled WGS sequence"/>
</dbReference>
<evidence type="ECO:0000256" key="1">
    <source>
        <dbReference type="ARBA" id="ARBA00004141"/>
    </source>
</evidence>
<dbReference type="Gene3D" id="1.20.1070.10">
    <property type="entry name" value="Rhodopsin 7-helix transmembrane proteins"/>
    <property type="match status" value="1"/>
</dbReference>
<organism evidence="8 9">
    <name type="scientific">Toxocara canis</name>
    <name type="common">Canine roundworm</name>
    <dbReference type="NCBI Taxonomy" id="6265"/>
    <lineage>
        <taxon>Eukaryota</taxon>
        <taxon>Metazoa</taxon>
        <taxon>Ecdysozoa</taxon>
        <taxon>Nematoda</taxon>
        <taxon>Chromadorea</taxon>
        <taxon>Rhabditida</taxon>
        <taxon>Spirurina</taxon>
        <taxon>Ascaridomorpha</taxon>
        <taxon>Ascaridoidea</taxon>
        <taxon>Toxocaridae</taxon>
        <taxon>Toxocara</taxon>
    </lineage>
</organism>
<dbReference type="Pfam" id="PF10317">
    <property type="entry name" value="7TM_GPCR_Srd"/>
    <property type="match status" value="1"/>
</dbReference>
<feature type="transmembrane region" description="Helical" evidence="6">
    <location>
        <begin position="14"/>
        <end position="38"/>
    </location>
</feature>
<feature type="transmembrane region" description="Helical" evidence="6">
    <location>
        <begin position="276"/>
        <end position="297"/>
    </location>
</feature>
<comment type="subcellular location">
    <subcellularLocation>
        <location evidence="1">Membrane</location>
        <topology evidence="1">Multi-pass membrane protein</topology>
    </subcellularLocation>
</comment>
<keyword evidence="5 6" id="KW-0472">Membrane</keyword>
<feature type="transmembrane region" description="Helical" evidence="6">
    <location>
        <begin position="133"/>
        <end position="155"/>
    </location>
</feature>
<evidence type="ECO:0000313" key="9">
    <source>
        <dbReference type="WBParaSite" id="TCNE_0000020801-mRNA-1"/>
    </source>
</evidence>
<dbReference type="EMBL" id="UYWY01000077">
    <property type="protein sequence ID" value="VDM23830.1"/>
    <property type="molecule type" value="Genomic_DNA"/>
</dbReference>
<dbReference type="InterPro" id="IPR019421">
    <property type="entry name" value="7TM_GPCR_serpentine_rcpt_Srd"/>
</dbReference>
<dbReference type="AlphaFoldDB" id="A0A183TVD9"/>
<dbReference type="GO" id="GO:0016020">
    <property type="term" value="C:membrane"/>
    <property type="evidence" value="ECO:0007669"/>
    <property type="project" value="UniProtKB-SubCell"/>
</dbReference>
<dbReference type="PANTHER" id="PTHR22945:SF96">
    <property type="entry name" value="SERPENTINE RECEPTOR, CLASS D (DELTA)"/>
    <property type="match status" value="1"/>
</dbReference>
<evidence type="ECO:0000313" key="8">
    <source>
        <dbReference type="Proteomes" id="UP000050794"/>
    </source>
</evidence>
<keyword evidence="8" id="KW-1185">Reference proteome</keyword>
<feature type="transmembrane region" description="Helical" evidence="6">
    <location>
        <begin position="50"/>
        <end position="69"/>
    </location>
</feature>
<feature type="transmembrane region" description="Helical" evidence="6">
    <location>
        <begin position="89"/>
        <end position="112"/>
    </location>
</feature>
<keyword evidence="3 6" id="KW-0812">Transmembrane</keyword>
<dbReference type="PANTHER" id="PTHR22945">
    <property type="entry name" value="SERPENTINE RECEPTOR, CLASS D DELTA"/>
    <property type="match status" value="1"/>
</dbReference>
<proteinExistence type="inferred from homology"/>
<dbReference type="SUPFAM" id="SSF81321">
    <property type="entry name" value="Family A G protein-coupled receptor-like"/>
    <property type="match status" value="1"/>
</dbReference>
<feature type="transmembrane region" description="Helical" evidence="6">
    <location>
        <begin position="243"/>
        <end position="264"/>
    </location>
</feature>
<sequence length="349" mass="40095">MWSWDKETAIYDTIFHIFYTITGTFGILFNMFLLYCAIYRSPQSLKEYRILIVKSAITDLIFIFSVAFVEPRMIASGSTYAYVVIGPAYYFGHNIAFIFYGFVLNMFFYMMLSFPLPFAYRYYVIVKPRDRRVQLLVASLGLYAVAFLQLIAFFFTQTDVVYVRQFLKDHLPEMNITGKVIYGSDMVRNPLTSVMVITCVVTSPPVYVMVLYYRWKVNKVLENKVATLSAATISTHRKLMQAVTIHAALPVFFVFPPICVYLLQHIGVLNVLIIEYLVFAMASCIPVADALVTIYCVKPYCVVIRKMLHMRTSQVNLDGFNAVGQDSKNRTAEASHSRTKIFFVRAKTH</sequence>
<evidence type="ECO:0000256" key="6">
    <source>
        <dbReference type="SAM" id="Phobius"/>
    </source>
</evidence>
<reference evidence="7 8" key="2">
    <citation type="submission" date="2018-11" db="EMBL/GenBank/DDBJ databases">
        <authorList>
            <consortium name="Pathogen Informatics"/>
        </authorList>
    </citation>
    <scope>NUCLEOTIDE SEQUENCE [LARGE SCALE GENOMIC DNA]</scope>
</reference>
<accession>A0A183TVD9</accession>
<name>A0A183TVD9_TOXCA</name>
<gene>
    <name evidence="7" type="ORF">TCNE_LOCUS209</name>
</gene>
<comment type="similarity">
    <text evidence="2">Belongs to the nematode receptor-like protein srd family.</text>
</comment>
<keyword evidence="4 6" id="KW-1133">Transmembrane helix</keyword>